<dbReference type="AlphaFoldDB" id="A0AAW5IR48"/>
<dbReference type="Gene3D" id="2.130.10.10">
    <property type="entry name" value="YVTN repeat-like/Quinoprotein amine dehydrogenase"/>
    <property type="match status" value="3"/>
</dbReference>
<feature type="domain" description="HTH araC/xylS-type" evidence="6">
    <location>
        <begin position="847"/>
        <end position="946"/>
    </location>
</feature>
<name>A0AAW5IR48_9BACT</name>
<dbReference type="PANTHER" id="PTHR43547">
    <property type="entry name" value="TWO-COMPONENT HISTIDINE KINASE"/>
    <property type="match status" value="1"/>
</dbReference>
<dbReference type="PROSITE" id="PS00041">
    <property type="entry name" value="HTH_ARAC_FAMILY_1"/>
    <property type="match status" value="1"/>
</dbReference>
<organism evidence="7 8">
    <name type="scientific">Segatella copri</name>
    <dbReference type="NCBI Taxonomy" id="165179"/>
    <lineage>
        <taxon>Bacteria</taxon>
        <taxon>Pseudomonadati</taxon>
        <taxon>Bacteroidota</taxon>
        <taxon>Bacteroidia</taxon>
        <taxon>Bacteroidales</taxon>
        <taxon>Prevotellaceae</taxon>
        <taxon>Segatella</taxon>
    </lineage>
</organism>
<dbReference type="PRINTS" id="PR00032">
    <property type="entry name" value="HTHARAC"/>
</dbReference>
<evidence type="ECO:0000256" key="2">
    <source>
        <dbReference type="ARBA" id="ARBA00023015"/>
    </source>
</evidence>
<feature type="transmembrane region" description="Helical" evidence="5">
    <location>
        <begin position="792"/>
        <end position="810"/>
    </location>
</feature>
<evidence type="ECO:0000256" key="4">
    <source>
        <dbReference type="ARBA" id="ARBA00023163"/>
    </source>
</evidence>
<reference evidence="7" key="1">
    <citation type="submission" date="2022-07" db="EMBL/GenBank/DDBJ databases">
        <title>Prevotella copri.</title>
        <authorList>
            <person name="Yang C."/>
        </authorList>
    </citation>
    <scope>NUCLEOTIDE SEQUENCE</scope>
    <source>
        <strain evidence="7">HF1476</strain>
    </source>
</reference>
<dbReference type="Gene3D" id="2.60.40.10">
    <property type="entry name" value="Immunoglobulins"/>
    <property type="match status" value="1"/>
</dbReference>
<evidence type="ECO:0000313" key="8">
    <source>
        <dbReference type="Proteomes" id="UP001204486"/>
    </source>
</evidence>
<dbReference type="InterPro" id="IPR015943">
    <property type="entry name" value="WD40/YVTN_repeat-like_dom_sf"/>
</dbReference>
<dbReference type="Proteomes" id="UP001204486">
    <property type="component" value="Unassembled WGS sequence"/>
</dbReference>
<keyword evidence="4" id="KW-0804">Transcription</keyword>
<keyword evidence="5" id="KW-1133">Transmembrane helix</keyword>
<dbReference type="FunFam" id="2.60.40.10:FF:000791">
    <property type="entry name" value="Two-component system sensor histidine kinase/response regulator"/>
    <property type="match status" value="1"/>
</dbReference>
<evidence type="ECO:0000259" key="6">
    <source>
        <dbReference type="PROSITE" id="PS01124"/>
    </source>
</evidence>
<sequence>MAQNNMQVAHYSTKEGLPHDIVYCSLKSKDSFLWFGTWFGLSRFDGSRFANYSDAYISSSDQPPRKVEWLAEDALGNLWIKTLDWKLSVFFKQIERFEDVYEELKPYARNLQVIKIQADGTGKILLLTKDKNLLLAETLKDGSIRIQTLVDARKYINTFNYQLCQDVVQLKASRANYVGKDYQIYSVPVTAKNRKWTLGMWQQYFARKSKEHFVYHTPNGCVWQLDESHTALVCRNPKTGWERRYPVSGVGKVVEPKFIATSHHGYFYLSGAGEIIYIDPQTMEGVNLAFLPKFQDHKPDSHFLNMNLDKDGLLWLTSADNGIYRVSFTPNQFRVIPLPDGDKSGVKAICQLKNGDVLVGARSKNVYLLDMQGRVKQVFDYAHHQIGSIYHAMCDDRQNLWLSTKGDGLVKLTPDASRPIGYRIDHYRHDARDPYSISGNNVYMTCQDSYHRIWVATLDGGLNLLQEQGGKMRFYNKYHGMKNYPGYGLYMDARNLVEDSHQRMWVGTMDGLMSFKTDFKSVGDLRFETYRNTDINTRANSDIYGLYKDNNRQVWMCTFGGGLSRLDGFDEVTHLPILTSLGAKEGLHNDVIISILEDKMGRLWLVNADGLSCYDYQSDRIQHFDNSDGFPDVQLEESSAALIQNGEIWLGCKEGILAYQPERIHTTRLQYPIYIIGGEVNNRDIRSYNQPAILEKSMVYTDRLTLRHSQSMFTLEFAALNFCNPERISYRYRLKGYDHDWHYAGKNRLASYTNVPSGTYQFIVEVMDATNPDSHSTRELTITILPPWWATWWAYLIYIILISVASYYAFRYAKYQIRLKNNIYIQNQLAEYKRKFNAEQQDKQFADKVRRFMEANLTNADFEIDMLAQELGMSRSAFFKKTKAVMGCSPSDMVKDFKLSHAVELLKHSGQSITDVAYCCGFTDVGYFGKCFRKKYGMSPREYVAQQQESEIKK</sequence>
<dbReference type="SUPFAM" id="SSF63829">
    <property type="entry name" value="Calcium-dependent phosphotriesterase"/>
    <property type="match status" value="1"/>
</dbReference>
<protein>
    <submittedName>
        <fullName evidence="7">Helix-turn-helix domain-containing protein</fullName>
    </submittedName>
</protein>
<evidence type="ECO:0000256" key="3">
    <source>
        <dbReference type="ARBA" id="ARBA00023125"/>
    </source>
</evidence>
<keyword evidence="3" id="KW-0238">DNA-binding</keyword>
<dbReference type="SMART" id="SM00342">
    <property type="entry name" value="HTH_ARAC"/>
    <property type="match status" value="1"/>
</dbReference>
<dbReference type="InterPro" id="IPR011110">
    <property type="entry name" value="Reg_prop"/>
</dbReference>
<dbReference type="InterPro" id="IPR018060">
    <property type="entry name" value="HTH_AraC"/>
</dbReference>
<dbReference type="SUPFAM" id="SSF101898">
    <property type="entry name" value="NHL repeat"/>
    <property type="match status" value="1"/>
</dbReference>
<keyword evidence="2" id="KW-0805">Transcription regulation</keyword>
<proteinExistence type="predicted"/>
<dbReference type="InterPro" id="IPR020449">
    <property type="entry name" value="Tscrpt_reg_AraC-type_HTH"/>
</dbReference>
<dbReference type="Pfam" id="PF07494">
    <property type="entry name" value="Reg_prop"/>
    <property type="match status" value="1"/>
</dbReference>
<dbReference type="GO" id="GO:0003700">
    <property type="term" value="F:DNA-binding transcription factor activity"/>
    <property type="evidence" value="ECO:0007669"/>
    <property type="project" value="InterPro"/>
</dbReference>
<keyword evidence="5" id="KW-0472">Membrane</keyword>
<evidence type="ECO:0000256" key="5">
    <source>
        <dbReference type="SAM" id="Phobius"/>
    </source>
</evidence>
<dbReference type="GO" id="GO:0043565">
    <property type="term" value="F:sequence-specific DNA binding"/>
    <property type="evidence" value="ECO:0007669"/>
    <property type="project" value="InterPro"/>
</dbReference>
<gene>
    <name evidence="7" type="ORF">NNC55_02480</name>
</gene>
<dbReference type="EMBL" id="JANDWN010000004">
    <property type="protein sequence ID" value="MCP9598829.1"/>
    <property type="molecule type" value="Genomic_DNA"/>
</dbReference>
<accession>A0AAW5IR48</accession>
<dbReference type="PANTHER" id="PTHR43547:SF2">
    <property type="entry name" value="HYBRID SIGNAL TRANSDUCTION HISTIDINE KINASE C"/>
    <property type="match status" value="1"/>
</dbReference>
<dbReference type="SUPFAM" id="SSF46689">
    <property type="entry name" value="Homeodomain-like"/>
    <property type="match status" value="1"/>
</dbReference>
<dbReference type="GO" id="GO:0000155">
    <property type="term" value="F:phosphorelay sensor kinase activity"/>
    <property type="evidence" value="ECO:0007669"/>
    <property type="project" value="TreeGrafter"/>
</dbReference>
<keyword evidence="5" id="KW-0812">Transmembrane</keyword>
<dbReference type="InterPro" id="IPR011123">
    <property type="entry name" value="Y_Y_Y"/>
</dbReference>
<evidence type="ECO:0000256" key="1">
    <source>
        <dbReference type="ARBA" id="ARBA00022553"/>
    </source>
</evidence>
<keyword evidence="1" id="KW-0597">Phosphoprotein</keyword>
<dbReference type="InterPro" id="IPR013783">
    <property type="entry name" value="Ig-like_fold"/>
</dbReference>
<dbReference type="Pfam" id="PF12833">
    <property type="entry name" value="HTH_18"/>
    <property type="match status" value="1"/>
</dbReference>
<evidence type="ECO:0000313" key="7">
    <source>
        <dbReference type="EMBL" id="MCP9598829.1"/>
    </source>
</evidence>
<dbReference type="Pfam" id="PF07495">
    <property type="entry name" value="Y_Y_Y"/>
    <property type="match status" value="1"/>
</dbReference>
<dbReference type="Gene3D" id="1.10.10.60">
    <property type="entry name" value="Homeodomain-like"/>
    <property type="match status" value="1"/>
</dbReference>
<dbReference type="InterPro" id="IPR018062">
    <property type="entry name" value="HTH_AraC-typ_CS"/>
</dbReference>
<dbReference type="PROSITE" id="PS01124">
    <property type="entry name" value="HTH_ARAC_FAMILY_2"/>
    <property type="match status" value="1"/>
</dbReference>
<comment type="caution">
    <text evidence="7">The sequence shown here is derived from an EMBL/GenBank/DDBJ whole genome shotgun (WGS) entry which is preliminary data.</text>
</comment>
<dbReference type="InterPro" id="IPR009057">
    <property type="entry name" value="Homeodomain-like_sf"/>
</dbReference>
<dbReference type="RefSeq" id="WP_254972966.1">
    <property type="nucleotide sequence ID" value="NZ_JANDWK010000004.1"/>
</dbReference>